<gene>
    <name evidence="8" type="ORF">SNE34_10735</name>
</gene>
<evidence type="ECO:0000256" key="1">
    <source>
        <dbReference type="ARBA" id="ARBA00004651"/>
    </source>
</evidence>
<dbReference type="PANTHER" id="PTHR30287:SF1">
    <property type="entry name" value="INNER MEMBRANE PROTEIN"/>
    <property type="match status" value="1"/>
</dbReference>
<accession>A0ABU7Z025</accession>
<evidence type="ECO:0000256" key="4">
    <source>
        <dbReference type="ARBA" id="ARBA00022989"/>
    </source>
</evidence>
<dbReference type="RefSeq" id="WP_332617053.1">
    <property type="nucleotide sequence ID" value="NZ_JAXGFP010000005.1"/>
</dbReference>
<evidence type="ECO:0000256" key="5">
    <source>
        <dbReference type="ARBA" id="ARBA00023136"/>
    </source>
</evidence>
<feature type="transmembrane region" description="Helical" evidence="6">
    <location>
        <begin position="405"/>
        <end position="422"/>
    </location>
</feature>
<feature type="transmembrane region" description="Helical" evidence="6">
    <location>
        <begin position="434"/>
        <end position="456"/>
    </location>
</feature>
<name>A0ABU7Z025_9GAMM</name>
<evidence type="ECO:0000259" key="7">
    <source>
        <dbReference type="Pfam" id="PF02687"/>
    </source>
</evidence>
<sequence>MSTARSRAGIGPANVLAMAWRQMRRDLKAGDVRILLAALMLAVLAVTAVGFVTDRAERALALQANQLLGGDAVVRGDAPPGEAIERAAAGLQSTRTVEFNSMIGVGEGADARVQLGDLRALGEGFPLRGAFTIVDAAGVERSAADVPARGTAWLSRAGASTLGARIGDTVTVGESRLKLAALVVAEPDAALDYFNVAPKVFLNLADLPATGLVQEGSRVRYRLVVAGEASAVERFVATAKPLLARGQRLETVADARPEVRSALDRAGRFLGLAALVSVVLAAVAVAMAARRHSERHLSGTAVMRCLGASQATLAGIHIGELVLLGLLASTVGVAIAFVLQWGIGIWLEPVLGMAIPPAGWLPALQGYGVGLVVLLAFGAPPVLALRRVPALRVLRRDLDPTEPSAWLVGLAGLLGLGALLWWKAGSATLGTAMLVGIVATFAVLAVLAWGLIVLLRRLRSRLRGSLRYGLANVSRRPATSIAQVASLGLGLMALLLLTFVRTDLLDRWQLQLAAEAPNRFIINVQDNQVDAVRAFIAAQGIDAPTLYPMVRGRLVEHNGEPVSGENYVEAEADAPADPEARRSRRRADREFNLSMAGELRDDNRVVAGTFWGASVPVEPELSVEQGYAESLDWEIGDRVTFDIAGQPFSATITSLREVDWESFRPNFFVVASPGALDGFPASHITAVSVSPEHPRFTADLVGRFPNLSVIDIDAVLKQVRATADQVSTVVEVVFWFSLLAGLLVLMAAVSASQDERLLEGGVMRTLGGSRRQLRMAQASEFAAIGLLSGVVAAIAASVLAGVVATRVFDLPWQANWGMAAVGAAMGMLAALGAGLFATRRVLDAPPSVTLRELQG</sequence>
<comment type="subcellular location">
    <subcellularLocation>
        <location evidence="1">Cell membrane</location>
        <topology evidence="1">Multi-pass membrane protein</topology>
    </subcellularLocation>
</comment>
<keyword evidence="5 6" id="KW-0472">Membrane</keyword>
<feature type="domain" description="ABC3 transporter permease C-terminal" evidence="7">
    <location>
        <begin position="272"/>
        <end position="388"/>
    </location>
</feature>
<keyword evidence="9" id="KW-1185">Reference proteome</keyword>
<evidence type="ECO:0000256" key="2">
    <source>
        <dbReference type="ARBA" id="ARBA00022475"/>
    </source>
</evidence>
<comment type="caution">
    <text evidence="8">The sequence shown here is derived from an EMBL/GenBank/DDBJ whole genome shotgun (WGS) entry which is preliminary data.</text>
</comment>
<evidence type="ECO:0000256" key="3">
    <source>
        <dbReference type="ARBA" id="ARBA00022692"/>
    </source>
</evidence>
<feature type="transmembrane region" description="Helical" evidence="6">
    <location>
        <begin position="816"/>
        <end position="837"/>
    </location>
</feature>
<reference evidence="8 9" key="1">
    <citation type="journal article" date="2016" name="Int. J. Syst. Evol. Microbiol.">
        <title>Lysobacter erysipheiresistens sp. nov., an antagonist of powdery mildew, isolated from tobacco-cultivated soil.</title>
        <authorList>
            <person name="Xie B."/>
            <person name="Li T."/>
            <person name="Lin X."/>
            <person name="Wang C.J."/>
            <person name="Chen Y.J."/>
            <person name="Liu W.J."/>
            <person name="Zhao Z.W."/>
        </authorList>
    </citation>
    <scope>NUCLEOTIDE SEQUENCE [LARGE SCALE GENOMIC DNA]</scope>
    <source>
        <strain evidence="8 9">RS-LYSO-3</strain>
    </source>
</reference>
<organism evidence="8 9">
    <name type="scientific">Novilysobacter erysipheiresistens</name>
    <dbReference type="NCBI Taxonomy" id="1749332"/>
    <lineage>
        <taxon>Bacteria</taxon>
        <taxon>Pseudomonadati</taxon>
        <taxon>Pseudomonadota</taxon>
        <taxon>Gammaproteobacteria</taxon>
        <taxon>Lysobacterales</taxon>
        <taxon>Lysobacteraceae</taxon>
        <taxon>Novilysobacter</taxon>
    </lineage>
</organism>
<keyword evidence="4 6" id="KW-1133">Transmembrane helix</keyword>
<proteinExistence type="predicted"/>
<keyword evidence="3 6" id="KW-0812">Transmembrane</keyword>
<dbReference type="InterPro" id="IPR003838">
    <property type="entry name" value="ABC3_permease_C"/>
</dbReference>
<evidence type="ECO:0000313" key="8">
    <source>
        <dbReference type="EMBL" id="MEG3184484.1"/>
    </source>
</evidence>
<dbReference type="Proteomes" id="UP001355056">
    <property type="component" value="Unassembled WGS sequence"/>
</dbReference>
<dbReference type="InterPro" id="IPR038766">
    <property type="entry name" value="Membrane_comp_ABC_pdt"/>
</dbReference>
<dbReference type="EMBL" id="JAXGFP010000005">
    <property type="protein sequence ID" value="MEG3184484.1"/>
    <property type="molecule type" value="Genomic_DNA"/>
</dbReference>
<feature type="transmembrane region" description="Helical" evidence="6">
    <location>
        <begin position="269"/>
        <end position="289"/>
    </location>
</feature>
<dbReference type="PANTHER" id="PTHR30287">
    <property type="entry name" value="MEMBRANE COMPONENT OF PREDICTED ABC SUPERFAMILY METABOLITE UPTAKE TRANSPORTER"/>
    <property type="match status" value="1"/>
</dbReference>
<feature type="domain" description="ABC3 transporter permease C-terminal" evidence="7">
    <location>
        <begin position="732"/>
        <end position="845"/>
    </location>
</feature>
<feature type="transmembrane region" description="Helical" evidence="6">
    <location>
        <begin position="732"/>
        <end position="751"/>
    </location>
</feature>
<keyword evidence="2" id="KW-1003">Cell membrane</keyword>
<feature type="transmembrane region" description="Helical" evidence="6">
    <location>
        <begin position="781"/>
        <end position="804"/>
    </location>
</feature>
<protein>
    <submittedName>
        <fullName evidence="8">FtsX-like permease family protein</fullName>
    </submittedName>
</protein>
<dbReference type="Pfam" id="PF02687">
    <property type="entry name" value="FtsX"/>
    <property type="match status" value="2"/>
</dbReference>
<evidence type="ECO:0000256" key="6">
    <source>
        <dbReference type="SAM" id="Phobius"/>
    </source>
</evidence>
<evidence type="ECO:0000313" key="9">
    <source>
        <dbReference type="Proteomes" id="UP001355056"/>
    </source>
</evidence>
<feature type="transmembrane region" description="Helical" evidence="6">
    <location>
        <begin position="367"/>
        <end position="385"/>
    </location>
</feature>
<feature type="transmembrane region" description="Helical" evidence="6">
    <location>
        <begin position="321"/>
        <end position="347"/>
    </location>
</feature>